<dbReference type="AlphaFoldDB" id="A0A9P6D6M1"/>
<reference evidence="1" key="1">
    <citation type="submission" date="2020-11" db="EMBL/GenBank/DDBJ databases">
        <authorList>
            <consortium name="DOE Joint Genome Institute"/>
            <person name="Ahrendt S."/>
            <person name="Riley R."/>
            <person name="Andreopoulos W."/>
            <person name="Labutti K."/>
            <person name="Pangilinan J."/>
            <person name="Ruiz-Duenas F.J."/>
            <person name="Barrasa J.M."/>
            <person name="Sanchez-Garcia M."/>
            <person name="Camarero S."/>
            <person name="Miyauchi S."/>
            <person name="Serrano A."/>
            <person name="Linde D."/>
            <person name="Babiker R."/>
            <person name="Drula E."/>
            <person name="Ayuso-Fernandez I."/>
            <person name="Pacheco R."/>
            <person name="Padilla G."/>
            <person name="Ferreira P."/>
            <person name="Barriuso J."/>
            <person name="Kellner H."/>
            <person name="Castanera R."/>
            <person name="Alfaro M."/>
            <person name="Ramirez L."/>
            <person name="Pisabarro A.G."/>
            <person name="Kuo A."/>
            <person name="Tritt A."/>
            <person name="Lipzen A."/>
            <person name="He G."/>
            <person name="Yan M."/>
            <person name="Ng V."/>
            <person name="Cullen D."/>
            <person name="Martin F."/>
            <person name="Rosso M.-N."/>
            <person name="Henrissat B."/>
            <person name="Hibbett D."/>
            <person name="Martinez A.T."/>
            <person name="Grigoriev I.V."/>
        </authorList>
    </citation>
    <scope>NUCLEOTIDE SEQUENCE</scope>
    <source>
        <strain evidence="1">CIRM-BRFM 674</strain>
    </source>
</reference>
<gene>
    <name evidence="1" type="ORF">BDN70DRAFT_871049</name>
</gene>
<organism evidence="1 2">
    <name type="scientific">Pholiota conissans</name>
    <dbReference type="NCBI Taxonomy" id="109636"/>
    <lineage>
        <taxon>Eukaryota</taxon>
        <taxon>Fungi</taxon>
        <taxon>Dikarya</taxon>
        <taxon>Basidiomycota</taxon>
        <taxon>Agaricomycotina</taxon>
        <taxon>Agaricomycetes</taxon>
        <taxon>Agaricomycetidae</taxon>
        <taxon>Agaricales</taxon>
        <taxon>Agaricineae</taxon>
        <taxon>Strophariaceae</taxon>
        <taxon>Pholiota</taxon>
    </lineage>
</organism>
<keyword evidence="2" id="KW-1185">Reference proteome</keyword>
<dbReference type="OrthoDB" id="3069558at2759"/>
<comment type="caution">
    <text evidence="1">The sequence shown here is derived from an EMBL/GenBank/DDBJ whole genome shotgun (WGS) entry which is preliminary data.</text>
</comment>
<dbReference type="Proteomes" id="UP000807469">
    <property type="component" value="Unassembled WGS sequence"/>
</dbReference>
<evidence type="ECO:0000313" key="1">
    <source>
        <dbReference type="EMBL" id="KAF9485724.1"/>
    </source>
</evidence>
<accession>A0A9P6D6M1</accession>
<name>A0A9P6D6M1_9AGAR</name>
<dbReference type="EMBL" id="MU155134">
    <property type="protein sequence ID" value="KAF9485724.1"/>
    <property type="molecule type" value="Genomic_DNA"/>
</dbReference>
<sequence length="483" mass="54344">MAAFFTPRGFFILNSDLIYAIIDEIDPQNSLSNPPFRSKVLCTLSCVCKAFLFAARSKLLSSISLFLYTPEVNEKRAAILFGLLQKKPALLHSIRSMALIFKGPAHVVRDLGISAVSGPTIDLINLVLRSISLKHFSIEQRQDDPHNPTPHFEWSQLGGFLGTTIIMSGIHANPSLESLRFINIHSLPPQLILSRFSSNSLRELSITDGGFSFPRGIKESTRVEWDFSSIEVLTLLGQSMSSMSAFLKSPYAPLDSNSNPISLPAPTYFTRLHTLRIRALFDHTFFLSIGQALQTLELCVLKENPVYVLKSVPLDKLTRLKTFKIYMELGVNRVNPHLLAQDLKVIRLFLQSISSLTNLLNIHIGFLIEMKDFTFVLTNLAPCFNFSYLNIINSTEWARLDKVLSNANPNFTALQHISLRIEKYYPCNDISMEGTCSQDEDSKIPLSSILPFACQRHTLRHTDFGVYSIYTSENMAALVDRSF</sequence>
<protein>
    <submittedName>
        <fullName evidence="1">Uncharacterized protein</fullName>
    </submittedName>
</protein>
<proteinExistence type="predicted"/>
<evidence type="ECO:0000313" key="2">
    <source>
        <dbReference type="Proteomes" id="UP000807469"/>
    </source>
</evidence>